<dbReference type="GO" id="GO:0020037">
    <property type="term" value="F:heme binding"/>
    <property type="evidence" value="ECO:0007669"/>
    <property type="project" value="InterPro"/>
</dbReference>
<dbReference type="AlphaFoldDB" id="A0A5N0EES1"/>
<dbReference type="SUPFAM" id="SSF48264">
    <property type="entry name" value="Cytochrome P450"/>
    <property type="match status" value="1"/>
</dbReference>
<dbReference type="PRINTS" id="PR00359">
    <property type="entry name" value="BP450"/>
</dbReference>
<dbReference type="GO" id="GO:0005506">
    <property type="term" value="F:iron ion binding"/>
    <property type="evidence" value="ECO:0007669"/>
    <property type="project" value="InterPro"/>
</dbReference>
<dbReference type="InterPro" id="IPR036396">
    <property type="entry name" value="Cyt_P450_sf"/>
</dbReference>
<keyword evidence="4 8" id="KW-0479">Metal-binding</keyword>
<proteinExistence type="inferred from homology"/>
<dbReference type="Proteomes" id="UP000323876">
    <property type="component" value="Unassembled WGS sequence"/>
</dbReference>
<dbReference type="InterPro" id="IPR001128">
    <property type="entry name" value="Cyt_P450"/>
</dbReference>
<evidence type="ECO:0000256" key="2">
    <source>
        <dbReference type="ARBA" id="ARBA00010617"/>
    </source>
</evidence>
<keyword evidence="5 8" id="KW-0560">Oxidoreductase</keyword>
<name>A0A5N0EES1_9NOCA</name>
<dbReference type="InterPro" id="IPR002397">
    <property type="entry name" value="Cyt_P450_B"/>
</dbReference>
<keyword evidence="7 8" id="KW-0503">Monooxygenase</keyword>
<dbReference type="OrthoDB" id="4133219at2"/>
<protein>
    <submittedName>
        <fullName evidence="9">Cytochrome P450</fullName>
    </submittedName>
</protein>
<organism evidence="9 10">
    <name type="scientific">Nocardia colli</name>
    <dbReference type="NCBI Taxonomy" id="2545717"/>
    <lineage>
        <taxon>Bacteria</taxon>
        <taxon>Bacillati</taxon>
        <taxon>Actinomycetota</taxon>
        <taxon>Actinomycetes</taxon>
        <taxon>Mycobacteriales</taxon>
        <taxon>Nocardiaceae</taxon>
        <taxon>Nocardia</taxon>
    </lineage>
</organism>
<dbReference type="EMBL" id="VXLC01000004">
    <property type="protein sequence ID" value="KAA8887927.1"/>
    <property type="molecule type" value="Genomic_DNA"/>
</dbReference>
<comment type="similarity">
    <text evidence="2 8">Belongs to the cytochrome P450 family.</text>
</comment>
<accession>A0A5N0EES1</accession>
<dbReference type="GO" id="GO:0036199">
    <property type="term" value="F:cholest-4-en-3-one 26-monooxygenase activity"/>
    <property type="evidence" value="ECO:0007669"/>
    <property type="project" value="TreeGrafter"/>
</dbReference>
<dbReference type="GO" id="GO:0006707">
    <property type="term" value="P:cholesterol catabolic process"/>
    <property type="evidence" value="ECO:0007669"/>
    <property type="project" value="TreeGrafter"/>
</dbReference>
<dbReference type="PRINTS" id="PR00385">
    <property type="entry name" value="P450"/>
</dbReference>
<dbReference type="PROSITE" id="PS00086">
    <property type="entry name" value="CYTOCHROME_P450"/>
    <property type="match status" value="1"/>
</dbReference>
<evidence type="ECO:0000256" key="4">
    <source>
        <dbReference type="ARBA" id="ARBA00022723"/>
    </source>
</evidence>
<reference evidence="9 10" key="1">
    <citation type="submission" date="2019-09" db="EMBL/GenBank/DDBJ databases">
        <authorList>
            <person name="Wang X."/>
        </authorList>
    </citation>
    <scope>NUCLEOTIDE SEQUENCE [LARGE SCALE GENOMIC DNA]</scope>
    <source>
        <strain evidence="9 10">CICC 11023</strain>
    </source>
</reference>
<dbReference type="Gene3D" id="1.10.630.10">
    <property type="entry name" value="Cytochrome P450"/>
    <property type="match status" value="1"/>
</dbReference>
<evidence type="ECO:0000256" key="6">
    <source>
        <dbReference type="ARBA" id="ARBA00023004"/>
    </source>
</evidence>
<keyword evidence="3 8" id="KW-0349">Heme</keyword>
<sequence>MGRFTADHTGGETMTHTFDLNDPAVIADPHPSYARLRAEAPVYHSLDPDLWIVSRYDDVRTVVRDAQRFSSAVGAIESDPFNPGMTPPKWLSHLLSRLTAVRVLLISDPPDHTILRRKVGRAFTPRRITAWEPRIREISAQLVDAMLTADHPADLVRDLASPLPTAIIAEMLGVPEARNADFKRWSDDLVNGLLTGGSRVAMFRSAIAISWFFFRTARRRRRDPGDDLISLLVAGTGDDALTTPEIVNFCILLLAAGNETTTNLVANAMLAVFDRPDLRQQLRDDPPAAAAVVAETLRFDGPGQGLLRRAVTDISLSDTTIPAGAYVLPLIGAANRDPGHWPDPDEFRLDRPNIADHLAFGSGTHYCIGNALARIEATAAIEEIMRRLPDVAPNGAPVRIASPVLRGLRTLPVEFTRAHTAVAP</sequence>
<evidence type="ECO:0000256" key="3">
    <source>
        <dbReference type="ARBA" id="ARBA00022617"/>
    </source>
</evidence>
<dbReference type="GO" id="GO:0008395">
    <property type="term" value="F:steroid hydroxylase activity"/>
    <property type="evidence" value="ECO:0007669"/>
    <property type="project" value="TreeGrafter"/>
</dbReference>
<evidence type="ECO:0000256" key="7">
    <source>
        <dbReference type="ARBA" id="ARBA00023033"/>
    </source>
</evidence>
<gene>
    <name evidence="9" type="ORF">F3087_12605</name>
</gene>
<comment type="cofactor">
    <cofactor evidence="1">
        <name>heme</name>
        <dbReference type="ChEBI" id="CHEBI:30413"/>
    </cofactor>
</comment>
<keyword evidence="6 8" id="KW-0408">Iron</keyword>
<dbReference type="InterPro" id="IPR017972">
    <property type="entry name" value="Cyt_P450_CS"/>
</dbReference>
<comment type="caution">
    <text evidence="9">The sequence shown here is derived from an EMBL/GenBank/DDBJ whole genome shotgun (WGS) entry which is preliminary data.</text>
</comment>
<evidence type="ECO:0000256" key="1">
    <source>
        <dbReference type="ARBA" id="ARBA00001971"/>
    </source>
</evidence>
<evidence type="ECO:0000313" key="10">
    <source>
        <dbReference type="Proteomes" id="UP000323876"/>
    </source>
</evidence>
<evidence type="ECO:0000256" key="5">
    <source>
        <dbReference type="ARBA" id="ARBA00023002"/>
    </source>
</evidence>
<dbReference type="PANTHER" id="PTHR46696">
    <property type="entry name" value="P450, PUTATIVE (EUROFUNG)-RELATED"/>
    <property type="match status" value="1"/>
</dbReference>
<evidence type="ECO:0000256" key="8">
    <source>
        <dbReference type="RuleBase" id="RU000461"/>
    </source>
</evidence>
<dbReference type="Pfam" id="PF00067">
    <property type="entry name" value="p450"/>
    <property type="match status" value="1"/>
</dbReference>
<dbReference type="PANTHER" id="PTHR46696:SF4">
    <property type="entry name" value="BIOTIN BIOSYNTHESIS CYTOCHROME P450"/>
    <property type="match status" value="1"/>
</dbReference>
<dbReference type="FunFam" id="1.10.630.10:FF:000018">
    <property type="entry name" value="Cytochrome P450 monooxygenase"/>
    <property type="match status" value="1"/>
</dbReference>
<keyword evidence="10" id="KW-1185">Reference proteome</keyword>
<evidence type="ECO:0000313" key="9">
    <source>
        <dbReference type="EMBL" id="KAA8887927.1"/>
    </source>
</evidence>